<keyword evidence="2" id="KW-1185">Reference proteome</keyword>
<organism evidence="1 2">
    <name type="scientific">Ceratitis capitata</name>
    <name type="common">Mediterranean fruit fly</name>
    <name type="synonym">Tephritis capitata</name>
    <dbReference type="NCBI Taxonomy" id="7213"/>
    <lineage>
        <taxon>Eukaryota</taxon>
        <taxon>Metazoa</taxon>
        <taxon>Ecdysozoa</taxon>
        <taxon>Arthropoda</taxon>
        <taxon>Hexapoda</taxon>
        <taxon>Insecta</taxon>
        <taxon>Pterygota</taxon>
        <taxon>Neoptera</taxon>
        <taxon>Endopterygota</taxon>
        <taxon>Diptera</taxon>
        <taxon>Brachycera</taxon>
        <taxon>Muscomorpha</taxon>
        <taxon>Tephritoidea</taxon>
        <taxon>Tephritidae</taxon>
        <taxon>Ceratitis</taxon>
        <taxon>Ceratitis</taxon>
    </lineage>
</organism>
<accession>A0A811UAB0</accession>
<protein>
    <submittedName>
        <fullName evidence="1">(Mediterranean fruit fly) hypothetical protein</fullName>
    </submittedName>
</protein>
<sequence>MQALGCSFGKFNGSSSSILGNSEVESLNSAHLETTALRGLAKFDASSSIGGNYFNGDNSSVKAPGIVHLHKAFYTFSVHGRVESHFKNQHRDLNEKFCRYPKNDLPKKLRLKIALESEQKVMKNKLNVIHLVTRVSYEVAFNTAKHRKSNADGAFHKQLMQATIAKLCENWDELKA</sequence>
<dbReference type="EMBL" id="CAJHJT010000001">
    <property type="protein sequence ID" value="CAD6994897.1"/>
    <property type="molecule type" value="Genomic_DNA"/>
</dbReference>
<comment type="caution">
    <text evidence="1">The sequence shown here is derived from an EMBL/GenBank/DDBJ whole genome shotgun (WGS) entry which is preliminary data.</text>
</comment>
<dbReference type="AlphaFoldDB" id="A0A811UAB0"/>
<reference evidence="1" key="1">
    <citation type="submission" date="2020-11" db="EMBL/GenBank/DDBJ databases">
        <authorList>
            <person name="Whitehead M."/>
        </authorList>
    </citation>
    <scope>NUCLEOTIDE SEQUENCE</scope>
    <source>
        <strain evidence="1">EGII</strain>
    </source>
</reference>
<name>A0A811UAB0_CERCA</name>
<dbReference type="Proteomes" id="UP000606786">
    <property type="component" value="Unassembled WGS sequence"/>
</dbReference>
<proteinExistence type="predicted"/>
<evidence type="ECO:0000313" key="2">
    <source>
        <dbReference type="Proteomes" id="UP000606786"/>
    </source>
</evidence>
<evidence type="ECO:0000313" key="1">
    <source>
        <dbReference type="EMBL" id="CAD6994897.1"/>
    </source>
</evidence>
<gene>
    <name evidence="1" type="ORF">CCAP1982_LOCUS3632</name>
</gene>